<dbReference type="EMBL" id="CP054139">
    <property type="protein sequence ID" value="QKJ30205.1"/>
    <property type="molecule type" value="Genomic_DNA"/>
</dbReference>
<organism evidence="2 3">
    <name type="scientific">Mucilaginibacter mali</name>
    <dbReference type="NCBI Taxonomy" id="2740462"/>
    <lineage>
        <taxon>Bacteria</taxon>
        <taxon>Pseudomonadati</taxon>
        <taxon>Bacteroidota</taxon>
        <taxon>Sphingobacteriia</taxon>
        <taxon>Sphingobacteriales</taxon>
        <taxon>Sphingobacteriaceae</taxon>
        <taxon>Mucilaginibacter</taxon>
    </lineage>
</organism>
<reference evidence="2 3" key="1">
    <citation type="submission" date="2020-05" db="EMBL/GenBank/DDBJ databases">
        <title>Mucilaginibacter mali sp. nov.</title>
        <authorList>
            <person name="Kim H.S."/>
            <person name="Lee K.C."/>
            <person name="Suh M.K."/>
            <person name="Kim J.-S."/>
            <person name="Han K.-I."/>
            <person name="Eom M.K."/>
            <person name="Shin Y.K."/>
            <person name="Lee J.-S."/>
        </authorList>
    </citation>
    <scope>NUCLEOTIDE SEQUENCE [LARGE SCALE GENOMIC DNA]</scope>
    <source>
        <strain evidence="2 3">G2-14</strain>
    </source>
</reference>
<feature type="transmembrane region" description="Helical" evidence="1">
    <location>
        <begin position="14"/>
        <end position="42"/>
    </location>
</feature>
<keyword evidence="1" id="KW-0472">Membrane</keyword>
<dbReference type="RefSeq" id="WP_173414892.1">
    <property type="nucleotide sequence ID" value="NZ_CP054139.1"/>
</dbReference>
<dbReference type="KEGG" id="mmab:HQ865_10665"/>
<feature type="transmembrane region" description="Helical" evidence="1">
    <location>
        <begin position="62"/>
        <end position="84"/>
    </location>
</feature>
<dbReference type="Proteomes" id="UP000505355">
    <property type="component" value="Chromosome"/>
</dbReference>
<feature type="transmembrane region" description="Helical" evidence="1">
    <location>
        <begin position="96"/>
        <end position="115"/>
    </location>
</feature>
<evidence type="ECO:0008006" key="4">
    <source>
        <dbReference type="Google" id="ProtNLM"/>
    </source>
</evidence>
<sequence length="156" mass="17136">MTSKTQNPGLIKQIILTWLLCGTLDAIAAMVINPGVPIAAIFKYIAGGFFGREAVAAGGTEMVVYGALFHYLIALIFTFIFFKLYPTLIGVVRNKIVLAFLIGIVIWLIMNLLVVPYLSHIVTRPINLVGMLKNMAALIAAFGFPISFIAGKYWRQ</sequence>
<keyword evidence="1" id="KW-1133">Transmembrane helix</keyword>
<evidence type="ECO:0000313" key="2">
    <source>
        <dbReference type="EMBL" id="QKJ30205.1"/>
    </source>
</evidence>
<evidence type="ECO:0000313" key="3">
    <source>
        <dbReference type="Proteomes" id="UP000505355"/>
    </source>
</evidence>
<gene>
    <name evidence="2" type="ORF">HQ865_10665</name>
</gene>
<accession>A0A7D4Q9L9</accession>
<keyword evidence="1" id="KW-0812">Transmembrane</keyword>
<protein>
    <recommendedName>
        <fullName evidence="4">DUF1440 domain-containing protein</fullName>
    </recommendedName>
</protein>
<feature type="transmembrane region" description="Helical" evidence="1">
    <location>
        <begin position="135"/>
        <end position="154"/>
    </location>
</feature>
<proteinExistence type="predicted"/>
<keyword evidence="3" id="KW-1185">Reference proteome</keyword>
<evidence type="ECO:0000256" key="1">
    <source>
        <dbReference type="SAM" id="Phobius"/>
    </source>
</evidence>
<dbReference type="AlphaFoldDB" id="A0A7D4Q9L9"/>
<name>A0A7D4Q9L9_9SPHI</name>